<comment type="subcellular location">
    <subcellularLocation>
        <location evidence="1">Membrane</location>
        <topology evidence="1">Multi-pass membrane protein</topology>
    </subcellularLocation>
    <subcellularLocation>
        <location evidence="11">Mitochondrion inner membrane</location>
        <topology evidence="11">Multi-pass membrane protein</topology>
    </subcellularLocation>
</comment>
<evidence type="ECO:0000256" key="8">
    <source>
        <dbReference type="ARBA" id="ARBA00023065"/>
    </source>
</evidence>
<feature type="transmembrane region" description="Helical" evidence="12">
    <location>
        <begin position="20"/>
        <end position="40"/>
    </location>
</feature>
<dbReference type="GO" id="GO:0005743">
    <property type="term" value="C:mitochondrial inner membrane"/>
    <property type="evidence" value="ECO:0007669"/>
    <property type="project" value="UniProtKB-SubCell"/>
</dbReference>
<dbReference type="NCBIfam" id="TIGR01131">
    <property type="entry name" value="ATP_synt_6_or_A"/>
    <property type="match status" value="1"/>
</dbReference>
<dbReference type="EMBL" id="MN813483">
    <property type="protein sequence ID" value="QKS32602.1"/>
    <property type="molecule type" value="Genomic_DNA"/>
</dbReference>
<dbReference type="InterPro" id="IPR045083">
    <property type="entry name" value="ATP_synth_F0_asu_bact/mt"/>
</dbReference>
<keyword evidence="10" id="KW-0066">ATP synthesis</keyword>
<evidence type="ECO:0000256" key="10">
    <source>
        <dbReference type="ARBA" id="ARBA00023310"/>
    </source>
</evidence>
<keyword evidence="8" id="KW-0406">Ion transport</keyword>
<geneLocation type="mitochondrion" evidence="13"/>
<keyword evidence="6" id="KW-0375">Hydrogen ion transport</keyword>
<dbReference type="GO" id="GO:0045259">
    <property type="term" value="C:proton-transporting ATP synthase complex"/>
    <property type="evidence" value="ECO:0007669"/>
    <property type="project" value="UniProtKB-KW"/>
</dbReference>
<reference evidence="13" key="1">
    <citation type="journal article" date="2020" name="Mitochondrial DNA Part B Resour">
        <title>The complete mitochondrial genome of Phascolosoma scolops (Sipuncula, Phascolosomatidae) from Beibu Bay.</title>
        <authorList>
            <person name="Zhong S."/>
            <person name="Huang L."/>
            <person name="Liu Y."/>
            <person name="Huang G."/>
            <person name="Chen X."/>
        </authorList>
    </citation>
    <scope>NUCLEOTIDE SEQUENCE</scope>
</reference>
<dbReference type="Pfam" id="PF00119">
    <property type="entry name" value="ATP-synt_A"/>
    <property type="match status" value="1"/>
</dbReference>
<dbReference type="InterPro" id="IPR000568">
    <property type="entry name" value="ATP_synth_F0_asu"/>
</dbReference>
<accession>A0A7D4V6A5</accession>
<dbReference type="SUPFAM" id="SSF81336">
    <property type="entry name" value="F1F0 ATP synthase subunit A"/>
    <property type="match status" value="1"/>
</dbReference>
<keyword evidence="5 12" id="KW-0812">Transmembrane</keyword>
<evidence type="ECO:0000256" key="2">
    <source>
        <dbReference type="ARBA" id="ARBA00006810"/>
    </source>
</evidence>
<evidence type="ECO:0000256" key="1">
    <source>
        <dbReference type="ARBA" id="ARBA00004141"/>
    </source>
</evidence>
<keyword evidence="9 12" id="KW-0472">Membrane</keyword>
<protein>
    <recommendedName>
        <fullName evidence="11">ATP synthase subunit a</fullName>
    </recommendedName>
</protein>
<proteinExistence type="inferred from homology"/>
<dbReference type="CDD" id="cd00310">
    <property type="entry name" value="ATP-synt_Fo_a_6"/>
    <property type="match status" value="1"/>
</dbReference>
<dbReference type="Gene3D" id="1.20.120.220">
    <property type="entry name" value="ATP synthase, F0 complex, subunit A"/>
    <property type="match status" value="1"/>
</dbReference>
<evidence type="ECO:0000256" key="9">
    <source>
        <dbReference type="ARBA" id="ARBA00023136"/>
    </source>
</evidence>
<dbReference type="PANTHER" id="PTHR11410:SF0">
    <property type="entry name" value="ATP SYNTHASE SUBUNIT A"/>
    <property type="match status" value="1"/>
</dbReference>
<keyword evidence="7 12" id="KW-1133">Transmembrane helix</keyword>
<dbReference type="GeneID" id="55764474"/>
<evidence type="ECO:0000256" key="7">
    <source>
        <dbReference type="ARBA" id="ARBA00022989"/>
    </source>
</evidence>
<evidence type="ECO:0000256" key="12">
    <source>
        <dbReference type="SAM" id="Phobius"/>
    </source>
</evidence>
<keyword evidence="4" id="KW-0138">CF(0)</keyword>
<organism evidence="13">
    <name type="scientific">Siphonosoma cumanense</name>
    <name type="common">Sipunculan worm</name>
    <name type="synonym">Lumbricus edulis</name>
    <dbReference type="NCBI Taxonomy" id="6444"/>
    <lineage>
        <taxon>Eukaryota</taxon>
        <taxon>Metazoa</taxon>
        <taxon>Spiralia</taxon>
        <taxon>Lophotrochozoa</taxon>
        <taxon>Annelida</taxon>
        <taxon>Sipuncula</taxon>
        <taxon>Sipunculidea</taxon>
        <taxon>Golfingiida</taxon>
        <taxon>Sipunculidae</taxon>
        <taxon>Siphonosoma</taxon>
    </lineage>
</organism>
<feature type="transmembrane region" description="Helical" evidence="12">
    <location>
        <begin position="70"/>
        <end position="94"/>
    </location>
</feature>
<dbReference type="InterPro" id="IPR035908">
    <property type="entry name" value="F0_ATP_A_sf"/>
</dbReference>
<dbReference type="PROSITE" id="PS00449">
    <property type="entry name" value="ATPASE_A"/>
    <property type="match status" value="1"/>
</dbReference>
<evidence type="ECO:0000256" key="5">
    <source>
        <dbReference type="ARBA" id="ARBA00022692"/>
    </source>
</evidence>
<gene>
    <name evidence="13" type="primary">atp6</name>
</gene>
<feature type="transmembrane region" description="Helical" evidence="12">
    <location>
        <begin position="192"/>
        <end position="225"/>
    </location>
</feature>
<evidence type="ECO:0000313" key="13">
    <source>
        <dbReference type="EMBL" id="QKS32602.1"/>
    </source>
</evidence>
<dbReference type="PRINTS" id="PR00123">
    <property type="entry name" value="ATPASEA"/>
</dbReference>
<dbReference type="RefSeq" id="YP_009871090.1">
    <property type="nucleotide sequence ID" value="NC_049136.1"/>
</dbReference>
<feature type="transmembrane region" description="Helical" evidence="12">
    <location>
        <begin position="100"/>
        <end position="119"/>
    </location>
</feature>
<name>A0A7D4V6A5_SIPCU</name>
<evidence type="ECO:0000256" key="4">
    <source>
        <dbReference type="ARBA" id="ARBA00022547"/>
    </source>
</evidence>
<dbReference type="GO" id="GO:0046933">
    <property type="term" value="F:proton-transporting ATP synthase activity, rotational mechanism"/>
    <property type="evidence" value="ECO:0007669"/>
    <property type="project" value="TreeGrafter"/>
</dbReference>
<keyword evidence="3" id="KW-0813">Transport</keyword>
<evidence type="ECO:0000256" key="6">
    <source>
        <dbReference type="ARBA" id="ARBA00022781"/>
    </source>
</evidence>
<evidence type="ECO:0000256" key="3">
    <source>
        <dbReference type="ARBA" id="ARBA00022448"/>
    </source>
</evidence>
<evidence type="ECO:0000256" key="11">
    <source>
        <dbReference type="RuleBase" id="RU004450"/>
    </source>
</evidence>
<dbReference type="InterPro" id="IPR023011">
    <property type="entry name" value="ATP_synth_F0_asu_AS"/>
</dbReference>
<dbReference type="AlphaFoldDB" id="A0A7D4V6A5"/>
<dbReference type="PANTHER" id="PTHR11410">
    <property type="entry name" value="ATP SYNTHASE SUBUNIT A"/>
    <property type="match status" value="1"/>
</dbReference>
<sequence>MLLDIFSSFDPATNIMGNKIYFWVISIIPLLMFTSNYWIYSSRHLSLILLPMLLMKDQASRTSATHLPGFHAILISLFLTLIFLNLAGLIPYIFSVTSHLVFTVLFALPLWLSLIFSSITHAPTSFAAGLLPGGAPGWLNPFLVLVETVSTLVRPMTLSFRLTANMSAGHIVLTLLGVYMSMTYWSSTFTGFFILLITQVGYFLFEMGIALIQAYIFCLLLSLYSDDHPLS</sequence>
<comment type="similarity">
    <text evidence="2">Belongs to the ATPase A chain family.</text>
</comment>
<keyword evidence="13" id="KW-0496">Mitochondrion</keyword>